<name>A0A6M5YUD6_9BACT</name>
<dbReference type="Pfam" id="PF01839">
    <property type="entry name" value="FG-GAP"/>
    <property type="match status" value="1"/>
</dbReference>
<dbReference type="PANTHER" id="PTHR46580">
    <property type="entry name" value="SENSOR KINASE-RELATED"/>
    <property type="match status" value="1"/>
</dbReference>
<sequence>MHCRAPSPALQAERLEDRLTPAGSVVPAGQFNYLQYSPTGELAELVWNGNALVFQDRVAGAWQDTTVTTAATFTRSQYGSAAQVEDAARAAQLVFTSDGTAHVLLLEKQWNGSLYATRIEHFERTSAGWQKVETIAPPMQSLWGPNTLVAAAGPNGSISFVFTETSVAATGVSNFGTGTLNYATNAGGAWSFAAIATTADLNQDVWESGARWAPRFISLAVDAANHAHVAYTPEFYIAGAFSTIDSTLMYATNSGGSWATQVVQAPINGGPADAGLGASIAVSPTGQVAIASYYVQRYATGSPEGSELLYHTLANGTWTSAVVANGPGGYVGADGPHYTGFAPQLFFDAQGRPNIVFSDEGAQHLTVSHANEFSGQIRVATLAGSAWSLRTVFPQTDPIHNQLYYPVAAEYGGQLTFAGLVATTTVDSNLDPVSASYAMTNVNLPYGLAAAPVVTTPPVVPPAVPPPPPAAPVAQAAVPTGWAVALDSGPYASQVFVFRPDGSLAFSVTPYGPSYTGGVRFALADLNGDGVPDLITVPAAGAEGVIRVFDGATGAPIASADPFPGYTGGFFVAAGDVYGPGHPDIVLGTDQIALPVVAVLDGHGLNVLAAFFAFPAGTPGGARVAVGDINGDGYADIVTAPGNGVPLISTFDGRALATGLGVQKLIPDYFLYPPQYLLGVNLTVGDINGDGYADIIGGTATGPAYVRVVSGQALVTGQGPTDLMDEFLWSGTNSGVRLAAVDAHGNGQVDLIAAPGGPASGYVELLDNSALRANNPLGIAWLDPLPGITAGLYVG</sequence>
<dbReference type="InterPro" id="IPR013517">
    <property type="entry name" value="FG-GAP"/>
</dbReference>
<dbReference type="EMBL" id="CP053452">
    <property type="protein sequence ID" value="QJW96522.1"/>
    <property type="molecule type" value="Genomic_DNA"/>
</dbReference>
<dbReference type="KEGG" id="ftj:FTUN_4079"/>
<keyword evidence="3" id="KW-1185">Reference proteome</keyword>
<proteinExistence type="predicted"/>
<dbReference type="AlphaFoldDB" id="A0A6M5YUD6"/>
<accession>A0A6M5YUD6</accession>
<evidence type="ECO:0000313" key="2">
    <source>
        <dbReference type="EMBL" id="QJW96522.1"/>
    </source>
</evidence>
<dbReference type="Gene3D" id="2.130.10.130">
    <property type="entry name" value="Integrin alpha, N-terminal"/>
    <property type="match status" value="1"/>
</dbReference>
<reference evidence="3" key="1">
    <citation type="submission" date="2020-05" db="EMBL/GenBank/DDBJ databases">
        <title>Frigoriglobus tundricola gen. nov., sp. nov., a psychrotolerant cellulolytic planctomycete of the family Gemmataceae with two divergent copies of 16S rRNA gene.</title>
        <authorList>
            <person name="Kulichevskaya I.S."/>
            <person name="Ivanova A.A."/>
            <person name="Naumoff D.G."/>
            <person name="Beletsky A.V."/>
            <person name="Rijpstra W.I.C."/>
            <person name="Sinninghe Damste J.S."/>
            <person name="Mardanov A.V."/>
            <person name="Ravin N.V."/>
            <person name="Dedysh S.N."/>
        </authorList>
    </citation>
    <scope>NUCLEOTIDE SEQUENCE [LARGE SCALE GENOMIC DNA]</scope>
    <source>
        <strain evidence="3">PL17</strain>
    </source>
</reference>
<dbReference type="InterPro" id="IPR028994">
    <property type="entry name" value="Integrin_alpha_N"/>
</dbReference>
<dbReference type="RefSeq" id="WP_171472085.1">
    <property type="nucleotide sequence ID" value="NZ_CP053452.2"/>
</dbReference>
<dbReference type="SUPFAM" id="SSF69318">
    <property type="entry name" value="Integrin alpha N-terminal domain"/>
    <property type="match status" value="1"/>
</dbReference>
<evidence type="ECO:0000313" key="3">
    <source>
        <dbReference type="Proteomes" id="UP000503447"/>
    </source>
</evidence>
<protein>
    <recommendedName>
        <fullName evidence="4">VCBS repeat-containing protein</fullName>
    </recommendedName>
</protein>
<dbReference type="Pfam" id="PF13517">
    <property type="entry name" value="FG-GAP_3"/>
    <property type="match status" value="1"/>
</dbReference>
<keyword evidence="1" id="KW-0732">Signal</keyword>
<organism evidence="2 3">
    <name type="scientific">Frigoriglobus tundricola</name>
    <dbReference type="NCBI Taxonomy" id="2774151"/>
    <lineage>
        <taxon>Bacteria</taxon>
        <taxon>Pseudomonadati</taxon>
        <taxon>Planctomycetota</taxon>
        <taxon>Planctomycetia</taxon>
        <taxon>Gemmatales</taxon>
        <taxon>Gemmataceae</taxon>
        <taxon>Frigoriglobus</taxon>
    </lineage>
</organism>
<evidence type="ECO:0000256" key="1">
    <source>
        <dbReference type="ARBA" id="ARBA00022729"/>
    </source>
</evidence>
<dbReference type="Proteomes" id="UP000503447">
    <property type="component" value="Chromosome"/>
</dbReference>
<evidence type="ECO:0008006" key="4">
    <source>
        <dbReference type="Google" id="ProtNLM"/>
    </source>
</evidence>
<gene>
    <name evidence="2" type="ORF">FTUN_4079</name>
</gene>